<dbReference type="Pfam" id="PF06824">
    <property type="entry name" value="Glyco_hydro_125"/>
    <property type="match status" value="1"/>
</dbReference>
<organism evidence="1">
    <name type="scientific">termite gut metagenome</name>
    <dbReference type="NCBI Taxonomy" id="433724"/>
    <lineage>
        <taxon>unclassified sequences</taxon>
        <taxon>metagenomes</taxon>
        <taxon>organismal metagenomes</taxon>
    </lineage>
</organism>
<dbReference type="InterPro" id="IPR008313">
    <property type="entry name" value="GH125"/>
</dbReference>
<proteinExistence type="predicted"/>
<dbReference type="SMART" id="SM01149">
    <property type="entry name" value="DUF1237"/>
    <property type="match status" value="1"/>
</dbReference>
<dbReference type="PANTHER" id="PTHR31047">
    <property type="entry name" value="MEIOTICALLY UP-REGULATED GENE 157 PROTEIN"/>
    <property type="match status" value="1"/>
</dbReference>
<name>A0A5J4QRE1_9ZZZZ</name>
<protein>
    <recommendedName>
        <fullName evidence="2">Metal-independent alpha-mannosidase</fullName>
    </recommendedName>
</protein>
<dbReference type="PANTHER" id="PTHR31047:SF0">
    <property type="entry name" value="MEIOTICALLY UP-REGULATED GENE 157 PROTEIN"/>
    <property type="match status" value="1"/>
</dbReference>
<dbReference type="InterPro" id="IPR008928">
    <property type="entry name" value="6-hairpin_glycosidase_sf"/>
</dbReference>
<reference evidence="1" key="1">
    <citation type="submission" date="2019-03" db="EMBL/GenBank/DDBJ databases">
        <title>Single cell metagenomics reveals metabolic interactions within the superorganism composed of flagellate Streblomastix strix and complex community of Bacteroidetes bacteria on its surface.</title>
        <authorList>
            <person name="Treitli S.C."/>
            <person name="Kolisko M."/>
            <person name="Husnik F."/>
            <person name="Keeling P."/>
            <person name="Hampl V."/>
        </authorList>
    </citation>
    <scope>NUCLEOTIDE SEQUENCE</scope>
    <source>
        <strain evidence="1">STM</strain>
    </source>
</reference>
<dbReference type="SUPFAM" id="SSF48208">
    <property type="entry name" value="Six-hairpin glycosidases"/>
    <property type="match status" value="1"/>
</dbReference>
<evidence type="ECO:0008006" key="2">
    <source>
        <dbReference type="Google" id="ProtNLM"/>
    </source>
</evidence>
<dbReference type="GO" id="GO:0005975">
    <property type="term" value="P:carbohydrate metabolic process"/>
    <property type="evidence" value="ECO:0007669"/>
    <property type="project" value="InterPro"/>
</dbReference>
<gene>
    <name evidence="1" type="ORF">EZS27_026520</name>
</gene>
<feature type="non-terminal residue" evidence="1">
    <location>
        <position position="1"/>
    </location>
</feature>
<dbReference type="EMBL" id="SNRY01002648">
    <property type="protein sequence ID" value="KAA6324112.1"/>
    <property type="molecule type" value="Genomic_DNA"/>
</dbReference>
<dbReference type="PIRSF" id="PIRSF028846">
    <property type="entry name" value="UCP028846"/>
    <property type="match status" value="1"/>
</dbReference>
<sequence>QYWKLTGDASIFGEEWMQAIEIVLRTFKEQQRKDNLGPYTFQRKTERASDTVMNGGWGNPVKPVGLIASLFRPSDDATIFQFLIPSNFFAVTSLNKAAEVITAVNNNPVLAQECTDLADEVKTALQKYATFNHPEYGAIYAYEVDGYGNQLFMDDANVPNLLAMPYLGDVDINDPIYQNTRKYVWSDNNPYFFKGTAGEGIGGPHVGRDMIWPMSIMIKAFTSQSDKEIQDCIKLLLNTDAGTGFIHESFHKDNATHFTREWFAWQNTLFGELILKLVNEGKLHLLNAIE</sequence>
<dbReference type="InterPro" id="IPR012341">
    <property type="entry name" value="6hp_glycosidase-like_sf"/>
</dbReference>
<dbReference type="AlphaFoldDB" id="A0A5J4QRE1"/>
<comment type="caution">
    <text evidence="1">The sequence shown here is derived from an EMBL/GenBank/DDBJ whole genome shotgun (WGS) entry which is preliminary data.</text>
</comment>
<dbReference type="Gene3D" id="1.50.10.10">
    <property type="match status" value="1"/>
</dbReference>
<accession>A0A5J4QRE1</accession>
<evidence type="ECO:0000313" key="1">
    <source>
        <dbReference type="EMBL" id="KAA6324112.1"/>
    </source>
</evidence>